<dbReference type="Proteomes" id="UP001168216">
    <property type="component" value="Unassembled WGS sequence"/>
</dbReference>
<dbReference type="EMBL" id="JAOPLV010000005">
    <property type="protein sequence ID" value="MDM5140678.1"/>
    <property type="molecule type" value="Genomic_DNA"/>
</dbReference>
<evidence type="ECO:0000256" key="1">
    <source>
        <dbReference type="SAM" id="MobiDB-lite"/>
    </source>
</evidence>
<evidence type="ECO:0000313" key="3">
    <source>
        <dbReference type="Proteomes" id="UP001168216"/>
    </source>
</evidence>
<comment type="caution">
    <text evidence="2">The sequence shown here is derived from an EMBL/GenBank/DDBJ whole genome shotgun (WGS) entry which is preliminary data.</text>
</comment>
<reference evidence="2" key="1">
    <citation type="submission" date="2023-08" db="EMBL/GenBank/DDBJ databases">
        <title>WGS of Aeromonas isolates.</title>
        <authorList>
            <person name="Lee H."/>
        </authorList>
    </citation>
    <scope>NUCLEOTIDE SEQUENCE</scope>
    <source>
        <strain evidence="2">SL22</strain>
    </source>
</reference>
<evidence type="ECO:0000313" key="2">
    <source>
        <dbReference type="EMBL" id="MDM5140678.1"/>
    </source>
</evidence>
<proteinExistence type="predicted"/>
<organism evidence="2 3">
    <name type="scientific">Aeromonas bestiarum</name>
    <dbReference type="NCBI Taxonomy" id="105751"/>
    <lineage>
        <taxon>Bacteria</taxon>
        <taxon>Pseudomonadati</taxon>
        <taxon>Pseudomonadota</taxon>
        <taxon>Gammaproteobacteria</taxon>
        <taxon>Aeromonadales</taxon>
        <taxon>Aeromonadaceae</taxon>
        <taxon>Aeromonas</taxon>
    </lineage>
</organism>
<sequence length="116" mass="13386">MKATATTMNKKESVTLESIMLFEYDDLVSRFKRAKSEDTLDVMYKGALYKAEKLLTGKALVMAHIAIERAIDRCQQDFDNTHNGLSRKIDHTLKKQEPAKKYDPEEEMRRLLSDMG</sequence>
<accession>A0AAW7I920</accession>
<name>A0AAW7I920_9GAMM</name>
<dbReference type="AlphaFoldDB" id="A0AAW7I920"/>
<gene>
    <name evidence="2" type="ORF">OB959_12840</name>
</gene>
<feature type="region of interest" description="Disordered" evidence="1">
    <location>
        <begin position="89"/>
        <end position="116"/>
    </location>
</feature>
<dbReference type="RefSeq" id="WP_290022177.1">
    <property type="nucleotide sequence ID" value="NZ_JAOPLV010000005.1"/>
</dbReference>
<protein>
    <submittedName>
        <fullName evidence="2">Uncharacterized protein</fullName>
    </submittedName>
</protein>